<keyword evidence="5" id="KW-1185">Reference proteome</keyword>
<dbReference type="EMBL" id="JAVLVT010000004">
    <property type="protein sequence ID" value="MDS1270587.1"/>
    <property type="molecule type" value="Genomic_DNA"/>
</dbReference>
<evidence type="ECO:0000256" key="2">
    <source>
        <dbReference type="ARBA" id="ARBA00022801"/>
    </source>
</evidence>
<keyword evidence="2" id="KW-0378">Hydrolase</keyword>
<accession>A0ABU2H6F5</accession>
<dbReference type="RefSeq" id="WP_310912143.1">
    <property type="nucleotide sequence ID" value="NZ_JAVLVT010000004.1"/>
</dbReference>
<evidence type="ECO:0000313" key="5">
    <source>
        <dbReference type="Proteomes" id="UP001250214"/>
    </source>
</evidence>
<comment type="caution">
    <text evidence="3">Lacks conserved residue(s) required for the propagation of feature annotation.</text>
</comment>
<gene>
    <name evidence="4" type="ORF">RIF23_09785</name>
</gene>
<keyword evidence="1" id="KW-0479">Metal-binding</keyword>
<evidence type="ECO:0000256" key="1">
    <source>
        <dbReference type="ARBA" id="ARBA00022723"/>
    </source>
</evidence>
<comment type="caution">
    <text evidence="4">The sequence shown here is derived from an EMBL/GenBank/DDBJ whole genome shotgun (WGS) entry which is preliminary data.</text>
</comment>
<dbReference type="PANTHER" id="PTHR10819">
    <property type="entry name" value="PHOSPHOTRIESTERASE-RELATED"/>
    <property type="match status" value="1"/>
</dbReference>
<dbReference type="PIRSF" id="PIRSF016839">
    <property type="entry name" value="PhP"/>
    <property type="match status" value="1"/>
</dbReference>
<dbReference type="InterPro" id="IPR032466">
    <property type="entry name" value="Metal_Hydrolase"/>
</dbReference>
<dbReference type="Proteomes" id="UP001250214">
    <property type="component" value="Unassembled WGS sequence"/>
</dbReference>
<dbReference type="SUPFAM" id="SSF51556">
    <property type="entry name" value="Metallo-dependent hydrolases"/>
    <property type="match status" value="1"/>
</dbReference>
<protein>
    <recommendedName>
        <fullName evidence="6">Phosphotriesterase-related protein</fullName>
    </recommendedName>
</protein>
<comment type="similarity">
    <text evidence="3">Belongs to the metallo-dependent hydrolases superfamily. Phosphotriesterase family.</text>
</comment>
<evidence type="ECO:0000256" key="3">
    <source>
        <dbReference type="PROSITE-ProRule" id="PRU00679"/>
    </source>
</evidence>
<dbReference type="Gene3D" id="3.20.20.140">
    <property type="entry name" value="Metal-dependent hydrolases"/>
    <property type="match status" value="1"/>
</dbReference>
<dbReference type="InterPro" id="IPR001559">
    <property type="entry name" value="Phosphotriesterase"/>
</dbReference>
<sequence>MDPIVRTVTGDLPPGQLRRTDMHEALLRRSPLRPEDALDDVDLSGTEARDLAGAGIDSIVELTPPGLGRAPSGLAAIAQYSGLAVIAASGTHRAEHYPEEHWIRALDEDKLADLIARDITHGCIGEDGEPAQPPGVEDGPELRAGVIRVGLGYWRIGALERRFLAAAALAQRLTGAAIICTLSQATSAVEALETMTAHGVRPDRIALSRIDHCPDAVLHAELAAAGAYVCYTGAGHHVWPDAHILDCLLSLVERGHASRILVGGARGGAARYTAYGGMPGLSYLPRRFLPRLRSVAGSAVTDTILERNPARLLTLAEPG</sequence>
<evidence type="ECO:0000313" key="4">
    <source>
        <dbReference type="EMBL" id="MDS1270587.1"/>
    </source>
</evidence>
<dbReference type="PROSITE" id="PS51347">
    <property type="entry name" value="PHOSPHOTRIESTERASE_2"/>
    <property type="match status" value="1"/>
</dbReference>
<dbReference type="PANTHER" id="PTHR10819:SF3">
    <property type="entry name" value="PHOSPHOTRIESTERASE-RELATED PROTEIN"/>
    <property type="match status" value="1"/>
</dbReference>
<proteinExistence type="inferred from homology"/>
<organism evidence="4 5">
    <name type="scientific">Lipingzhangella rawalii</name>
    <dbReference type="NCBI Taxonomy" id="2055835"/>
    <lineage>
        <taxon>Bacteria</taxon>
        <taxon>Bacillati</taxon>
        <taxon>Actinomycetota</taxon>
        <taxon>Actinomycetes</taxon>
        <taxon>Streptosporangiales</taxon>
        <taxon>Nocardiopsidaceae</taxon>
        <taxon>Lipingzhangella</taxon>
    </lineage>
</organism>
<evidence type="ECO:0008006" key="6">
    <source>
        <dbReference type="Google" id="ProtNLM"/>
    </source>
</evidence>
<reference evidence="5" key="1">
    <citation type="submission" date="2023-07" db="EMBL/GenBank/DDBJ databases">
        <title>Novel species in the genus Lipingzhangella isolated from Sambhar Salt Lake.</title>
        <authorList>
            <person name="Jiya N."/>
            <person name="Kajale S."/>
            <person name="Sharma A."/>
        </authorList>
    </citation>
    <scope>NUCLEOTIDE SEQUENCE [LARGE SCALE GENOMIC DNA]</scope>
    <source>
        <strain evidence="5">LS1_29</strain>
    </source>
</reference>
<name>A0ABU2H6F5_9ACTN</name>
<dbReference type="Pfam" id="PF02126">
    <property type="entry name" value="PTE"/>
    <property type="match status" value="1"/>
</dbReference>